<dbReference type="Proteomes" id="UP000037460">
    <property type="component" value="Unassembled WGS sequence"/>
</dbReference>
<reference evidence="3" key="1">
    <citation type="journal article" date="2015" name="PLoS Genet.">
        <title>Genome Sequence and Transcriptome Analyses of Chrysochromulina tobin: Metabolic Tools for Enhanced Algal Fitness in the Prominent Order Prymnesiales (Haptophyceae).</title>
        <authorList>
            <person name="Hovde B.T."/>
            <person name="Deodato C.R."/>
            <person name="Hunsperger H.M."/>
            <person name="Ryken S.A."/>
            <person name="Yost W."/>
            <person name="Jha R.K."/>
            <person name="Patterson J."/>
            <person name="Monnat R.J. Jr."/>
            <person name="Barlow S.B."/>
            <person name="Starkenburg S.R."/>
            <person name="Cattolico R.A."/>
        </authorList>
    </citation>
    <scope>NUCLEOTIDE SEQUENCE</scope>
    <source>
        <strain evidence="3">CCMP291</strain>
    </source>
</reference>
<proteinExistence type="predicted"/>
<sequence>MGAELSCMCLREGKIDGTFLGALTPKRMDSIRQPNDAPNPSGMDRESSLGLGKSESPKPKLDFEAIVEEPPAAAEHREAGIAAHRICSAALRSADEDLDQHRLAQVLQEMVECILRDCNMKGDAQEYFDQHRVPQALKEAIECVLRDQPSEPTRAIGALLLASNFARCRGVKRTAPMESPWPSSASGSAVERLDRKVASVFYSGLEVPPDITSGLGDPRVRDKVLAYALSFVQQYLKLGHAEKAASLLAAFPRRKNGGKHDPKETEKSWVYRYLVIDEPLQLGRSGGLEIAGARGLAAADAGALFTATFGVAGAPDAKANVRLRLFVELAPKWIAFLAKALGTATAAEAAAADWAADCPLAIGVSDGAACPHITYLQLKTTPTMEKPADEDAAEMATEVERLRELPHERGGLLAFAPPRDEQPAALGFSLGTEVPTTASRSAEMVVLGRLLDGQKELAHLAKERGRKSAMASASAGFELRLLRFHKTPHLASAGAG</sequence>
<evidence type="ECO:0000313" key="3">
    <source>
        <dbReference type="Proteomes" id="UP000037460"/>
    </source>
</evidence>
<comment type="caution">
    <text evidence="2">The sequence shown here is derived from an EMBL/GenBank/DDBJ whole genome shotgun (WGS) entry which is preliminary data.</text>
</comment>
<feature type="region of interest" description="Disordered" evidence="1">
    <location>
        <begin position="24"/>
        <end position="58"/>
    </location>
</feature>
<keyword evidence="3" id="KW-1185">Reference proteome</keyword>
<gene>
    <name evidence="2" type="ORF">Ctob_008866</name>
</gene>
<accession>A0A0M0K2D2</accession>
<evidence type="ECO:0000256" key="1">
    <source>
        <dbReference type="SAM" id="MobiDB-lite"/>
    </source>
</evidence>
<protein>
    <submittedName>
        <fullName evidence="2">Uncharacterized protein</fullName>
    </submittedName>
</protein>
<evidence type="ECO:0000313" key="2">
    <source>
        <dbReference type="EMBL" id="KOO32543.1"/>
    </source>
</evidence>
<name>A0A0M0K2D2_9EUKA</name>
<dbReference type="EMBL" id="JWZX01001744">
    <property type="protein sequence ID" value="KOO32543.1"/>
    <property type="molecule type" value="Genomic_DNA"/>
</dbReference>
<dbReference type="AlphaFoldDB" id="A0A0M0K2D2"/>
<organism evidence="2 3">
    <name type="scientific">Chrysochromulina tobinii</name>
    <dbReference type="NCBI Taxonomy" id="1460289"/>
    <lineage>
        <taxon>Eukaryota</taxon>
        <taxon>Haptista</taxon>
        <taxon>Haptophyta</taxon>
        <taxon>Prymnesiophyceae</taxon>
        <taxon>Prymnesiales</taxon>
        <taxon>Chrysochromulinaceae</taxon>
        <taxon>Chrysochromulina</taxon>
    </lineage>
</organism>